<keyword evidence="2" id="KW-0238">DNA-binding</keyword>
<dbReference type="PANTHER" id="PTHR30136">
    <property type="entry name" value="HELIX-TURN-HELIX TRANSCRIPTIONAL REGULATOR, ICLR FAMILY"/>
    <property type="match status" value="1"/>
</dbReference>
<proteinExistence type="predicted"/>
<evidence type="ECO:0000313" key="6">
    <source>
        <dbReference type="EMBL" id="MCS5732943.1"/>
    </source>
</evidence>
<feature type="domain" description="HTH iclR-type" evidence="4">
    <location>
        <begin position="5"/>
        <end position="67"/>
    </location>
</feature>
<dbReference type="Gene3D" id="3.30.450.40">
    <property type="match status" value="1"/>
</dbReference>
<keyword evidence="1" id="KW-0805">Transcription regulation</keyword>
<dbReference type="SMART" id="SM00346">
    <property type="entry name" value="HTH_ICLR"/>
    <property type="match status" value="1"/>
</dbReference>
<accession>A0ABT2GYE9</accession>
<dbReference type="RefSeq" id="WP_259537634.1">
    <property type="nucleotide sequence ID" value="NZ_JANLCJ010000001.1"/>
</dbReference>
<dbReference type="Pfam" id="PF01614">
    <property type="entry name" value="IclR_C"/>
    <property type="match status" value="1"/>
</dbReference>
<dbReference type="InterPro" id="IPR050707">
    <property type="entry name" value="HTH_MetabolicPath_Reg"/>
</dbReference>
<evidence type="ECO:0000256" key="2">
    <source>
        <dbReference type="ARBA" id="ARBA00023125"/>
    </source>
</evidence>
<keyword evidence="3" id="KW-0804">Transcription</keyword>
<evidence type="ECO:0000256" key="1">
    <source>
        <dbReference type="ARBA" id="ARBA00023015"/>
    </source>
</evidence>
<dbReference type="InterPro" id="IPR005471">
    <property type="entry name" value="Tscrpt_reg_IclR_N"/>
</dbReference>
<dbReference type="PANTHER" id="PTHR30136:SF24">
    <property type="entry name" value="HTH-TYPE TRANSCRIPTIONAL REPRESSOR ALLR"/>
    <property type="match status" value="1"/>
</dbReference>
<dbReference type="InterPro" id="IPR036388">
    <property type="entry name" value="WH-like_DNA-bd_sf"/>
</dbReference>
<feature type="domain" description="IclR-ED" evidence="5">
    <location>
        <begin position="68"/>
        <end position="256"/>
    </location>
</feature>
<organism evidence="6 7">
    <name type="scientific">Herbiconiux daphne</name>
    <dbReference type="NCBI Taxonomy" id="2970914"/>
    <lineage>
        <taxon>Bacteria</taxon>
        <taxon>Bacillati</taxon>
        <taxon>Actinomycetota</taxon>
        <taxon>Actinomycetes</taxon>
        <taxon>Micrococcales</taxon>
        <taxon>Microbacteriaceae</taxon>
        <taxon>Herbiconiux</taxon>
    </lineage>
</organism>
<evidence type="ECO:0000259" key="4">
    <source>
        <dbReference type="PROSITE" id="PS51077"/>
    </source>
</evidence>
<dbReference type="Pfam" id="PF09339">
    <property type="entry name" value="HTH_IclR"/>
    <property type="match status" value="1"/>
</dbReference>
<dbReference type="PROSITE" id="PS51077">
    <property type="entry name" value="HTH_ICLR"/>
    <property type="match status" value="1"/>
</dbReference>
<dbReference type="PROSITE" id="PS51078">
    <property type="entry name" value="ICLR_ED"/>
    <property type="match status" value="1"/>
</dbReference>
<dbReference type="Proteomes" id="UP001165586">
    <property type="component" value="Unassembled WGS sequence"/>
</dbReference>
<dbReference type="InterPro" id="IPR014757">
    <property type="entry name" value="Tscrpt_reg_IclR_C"/>
</dbReference>
<evidence type="ECO:0000313" key="7">
    <source>
        <dbReference type="Proteomes" id="UP001165586"/>
    </source>
</evidence>
<dbReference type="InterPro" id="IPR029016">
    <property type="entry name" value="GAF-like_dom_sf"/>
</dbReference>
<sequence length="258" mass="27564">MVDEVPAARSTLRILSFMAAQRGPVAASTIATALELPRSSVYKLLGVLEQHGFVLHFPELRRYGVGIAAFELSSGYSRQAPLARLGSPILATLVDKIGESAHLAVLHGRDVLYIVEERAPRRPALVTDVGVRLPSHLTASGRALLAALPAAQVRALFPDRAAFAHRLDTPQHPGIETYGALKRVLAGVREQGFATEDGDVTEGIASVGVAVRDHAGWPAAAIAVTFPTAAIEQSAWPALAHDVKHFAAELTRRIRGLY</sequence>
<dbReference type="EMBL" id="JANLCJ010000001">
    <property type="protein sequence ID" value="MCS5732943.1"/>
    <property type="molecule type" value="Genomic_DNA"/>
</dbReference>
<comment type="caution">
    <text evidence="6">The sequence shown here is derived from an EMBL/GenBank/DDBJ whole genome shotgun (WGS) entry which is preliminary data.</text>
</comment>
<evidence type="ECO:0000259" key="5">
    <source>
        <dbReference type="PROSITE" id="PS51078"/>
    </source>
</evidence>
<gene>
    <name evidence="6" type="ORF">N1032_04200</name>
</gene>
<dbReference type="SUPFAM" id="SSF46785">
    <property type="entry name" value="Winged helix' DNA-binding domain"/>
    <property type="match status" value="1"/>
</dbReference>
<reference evidence="6" key="1">
    <citation type="submission" date="2022-08" db="EMBL/GenBank/DDBJ databases">
        <authorList>
            <person name="Deng Y."/>
            <person name="Han X.-F."/>
            <person name="Zhang Y.-Q."/>
        </authorList>
    </citation>
    <scope>NUCLEOTIDE SEQUENCE</scope>
    <source>
        <strain evidence="6">CPCC 203386</strain>
    </source>
</reference>
<dbReference type="Gene3D" id="1.10.10.10">
    <property type="entry name" value="Winged helix-like DNA-binding domain superfamily/Winged helix DNA-binding domain"/>
    <property type="match status" value="1"/>
</dbReference>
<dbReference type="InterPro" id="IPR036390">
    <property type="entry name" value="WH_DNA-bd_sf"/>
</dbReference>
<name>A0ABT2GYE9_9MICO</name>
<evidence type="ECO:0000256" key="3">
    <source>
        <dbReference type="ARBA" id="ARBA00023163"/>
    </source>
</evidence>
<keyword evidence="7" id="KW-1185">Reference proteome</keyword>
<protein>
    <submittedName>
        <fullName evidence="6">IclR family transcriptional regulator</fullName>
    </submittedName>
</protein>
<dbReference type="SUPFAM" id="SSF55781">
    <property type="entry name" value="GAF domain-like"/>
    <property type="match status" value="1"/>
</dbReference>